<comment type="similarity">
    <text evidence="1">Belongs to the sirtuin family. Class I subfamily.</text>
</comment>
<feature type="binding site" evidence="4">
    <location>
        <position position="289"/>
    </location>
    <ligand>
        <name>Zn(2+)</name>
        <dbReference type="ChEBI" id="CHEBI:29105"/>
    </ligand>
</feature>
<dbReference type="InterPro" id="IPR003000">
    <property type="entry name" value="Sirtuin"/>
</dbReference>
<reference evidence="7 8" key="1">
    <citation type="submission" date="2017-06" db="EMBL/GenBank/DDBJ databases">
        <title>Ant-infecting Ophiocordyceps genomes reveal a high diversity of potential behavioral manipulation genes and a possible major role for enterotoxins.</title>
        <authorList>
            <person name="De Bekker C."/>
            <person name="Evans H.C."/>
            <person name="Brachmann A."/>
            <person name="Hughes D.P."/>
        </authorList>
    </citation>
    <scope>NUCLEOTIDE SEQUENCE [LARGE SCALE GENOMIC DNA]</scope>
    <source>
        <strain evidence="7 8">1348a</strain>
    </source>
</reference>
<evidence type="ECO:0000256" key="4">
    <source>
        <dbReference type="PROSITE-ProRule" id="PRU00236"/>
    </source>
</evidence>
<evidence type="ECO:0000313" key="8">
    <source>
        <dbReference type="Proteomes" id="UP000224854"/>
    </source>
</evidence>
<dbReference type="SUPFAM" id="SSF52467">
    <property type="entry name" value="DHS-like NAD/FAD-binding domain"/>
    <property type="match status" value="1"/>
</dbReference>
<keyword evidence="3" id="KW-0520">NAD</keyword>
<feature type="compositionally biased region" description="Low complexity" evidence="5">
    <location>
        <begin position="1"/>
        <end position="30"/>
    </location>
</feature>
<sequence length="575" mass="62068">MDSPVASPLASLPSSPLSSLSHTPSLPDSPRAQPDAAGRYPSPMSFSASSDGPCPVVQRGGDAVAATRTQLAVDAAASAQDAPPRPKKRRVAPPRDRSTKHLNLLKDYNDLTCDDEFQMRRLIKALRNKKKIVVVAGAGISVSAGIPDFRSATGLFATTRSQDKLKASGKHLFDASVYKHDASTISFHTMVRQMARLTRNAAPTPFHHLVASLAKEGRLLRLYSQNIDCIDTSMEPLATKVPLEPKGPWPPTIQLHGGLEKMVCTKCGHLESFNGELFDGPQAPLCEQCKEFDQVRTYVAGKRSHGIGRLRPRFVLYNEYHPDEEAIGNVARADLKARPDAVLVVGTSLKVPGTRRLVKEMCQVTRGRKDGFTAWINIDAEPKGAEFRDCWDLVVRSTCDNVAKLAALPPHDCDIGTNYLVSHEQYAAKTESLEKQNFAIVLSANSPGPLDAKPKAVDAAAIAAIPTPRPSPPVSSSKPQVAKQTKLPLTSRPQGRRQLPSKAPKSRVAKQPPKPNKTMTDAFKAAKKGAAAMSLGAKPNGGPKTGFGLPSLRPENPPDPLRSFFTVQAVEEQEG</sequence>
<dbReference type="AlphaFoldDB" id="A0A2C5XGR2"/>
<keyword evidence="8" id="KW-1185">Reference proteome</keyword>
<feature type="region of interest" description="Disordered" evidence="5">
    <location>
        <begin position="1"/>
        <end position="99"/>
    </location>
</feature>
<proteinExistence type="inferred from homology"/>
<dbReference type="OrthoDB" id="2919105at2759"/>
<dbReference type="GO" id="GO:0070403">
    <property type="term" value="F:NAD+ binding"/>
    <property type="evidence" value="ECO:0007669"/>
    <property type="project" value="InterPro"/>
</dbReference>
<feature type="compositionally biased region" description="Low complexity" evidence="5">
    <location>
        <begin position="72"/>
        <end position="82"/>
    </location>
</feature>
<keyword evidence="2" id="KW-0808">Transferase</keyword>
<dbReference type="GO" id="GO:0046872">
    <property type="term" value="F:metal ion binding"/>
    <property type="evidence" value="ECO:0007669"/>
    <property type="project" value="UniProtKB-KW"/>
</dbReference>
<dbReference type="InterPro" id="IPR026591">
    <property type="entry name" value="Sirtuin_cat_small_dom_sf"/>
</dbReference>
<evidence type="ECO:0000259" key="6">
    <source>
        <dbReference type="PROSITE" id="PS50305"/>
    </source>
</evidence>
<evidence type="ECO:0000256" key="1">
    <source>
        <dbReference type="ARBA" id="ARBA00006924"/>
    </source>
</evidence>
<feature type="binding site" evidence="4">
    <location>
        <position position="267"/>
    </location>
    <ligand>
        <name>Zn(2+)</name>
        <dbReference type="ChEBI" id="CHEBI:29105"/>
    </ligand>
</feature>
<organism evidence="7 8">
    <name type="scientific">Ophiocordyceps australis</name>
    <dbReference type="NCBI Taxonomy" id="1399860"/>
    <lineage>
        <taxon>Eukaryota</taxon>
        <taxon>Fungi</taxon>
        <taxon>Dikarya</taxon>
        <taxon>Ascomycota</taxon>
        <taxon>Pezizomycotina</taxon>
        <taxon>Sordariomycetes</taxon>
        <taxon>Hypocreomycetidae</taxon>
        <taxon>Hypocreales</taxon>
        <taxon>Ophiocordycipitaceae</taxon>
        <taxon>Ophiocordyceps</taxon>
    </lineage>
</organism>
<evidence type="ECO:0000256" key="2">
    <source>
        <dbReference type="ARBA" id="ARBA00022679"/>
    </source>
</evidence>
<keyword evidence="4" id="KW-0862">Zinc</keyword>
<dbReference type="PANTHER" id="PTHR47651:SF17">
    <property type="entry name" value="DEACETYLASE SIRTUIN-TYPE DOMAIN-CONTAINING PROTEIN"/>
    <property type="match status" value="1"/>
</dbReference>
<feature type="domain" description="Deacetylase sirtuin-type" evidence="6">
    <location>
        <begin position="112"/>
        <end position="423"/>
    </location>
</feature>
<dbReference type="InterPro" id="IPR029035">
    <property type="entry name" value="DHS-like_NAD/FAD-binding_dom"/>
</dbReference>
<protein>
    <recommendedName>
        <fullName evidence="6">Deacetylase sirtuin-type domain-containing protein</fullName>
    </recommendedName>
</protein>
<accession>A0A2C5XGR2</accession>
<dbReference type="Gene3D" id="3.30.1600.10">
    <property type="entry name" value="SIR2/SIRT2 'Small Domain"/>
    <property type="match status" value="1"/>
</dbReference>
<comment type="caution">
    <text evidence="7">The sequence shown here is derived from an EMBL/GenBank/DDBJ whole genome shotgun (WGS) entry which is preliminary data.</text>
</comment>
<dbReference type="EMBL" id="NJEU01001689">
    <property type="protein sequence ID" value="PHH62038.1"/>
    <property type="molecule type" value="Genomic_DNA"/>
</dbReference>
<dbReference type="InterPro" id="IPR026590">
    <property type="entry name" value="Ssirtuin_cat_dom"/>
</dbReference>
<dbReference type="GO" id="GO:0016740">
    <property type="term" value="F:transferase activity"/>
    <property type="evidence" value="ECO:0007669"/>
    <property type="project" value="UniProtKB-KW"/>
</dbReference>
<feature type="region of interest" description="Disordered" evidence="5">
    <location>
        <begin position="465"/>
        <end position="562"/>
    </location>
</feature>
<feature type="compositionally biased region" description="Low complexity" evidence="5">
    <location>
        <begin position="474"/>
        <end position="483"/>
    </location>
</feature>
<gene>
    <name evidence="7" type="ORF">CDD82_2051</name>
</gene>
<evidence type="ECO:0000256" key="3">
    <source>
        <dbReference type="ARBA" id="ARBA00023027"/>
    </source>
</evidence>
<feature type="compositionally biased region" description="Low complexity" evidence="5">
    <location>
        <begin position="528"/>
        <end position="538"/>
    </location>
</feature>
<feature type="binding site" evidence="4">
    <location>
        <position position="264"/>
    </location>
    <ligand>
        <name>Zn(2+)</name>
        <dbReference type="ChEBI" id="CHEBI:29105"/>
    </ligand>
</feature>
<name>A0A2C5XGR2_9HYPO</name>
<dbReference type="Pfam" id="PF02146">
    <property type="entry name" value="SIR2"/>
    <property type="match status" value="1"/>
</dbReference>
<feature type="binding site" evidence="4">
    <location>
        <position position="286"/>
    </location>
    <ligand>
        <name>Zn(2+)</name>
        <dbReference type="ChEBI" id="CHEBI:29105"/>
    </ligand>
</feature>
<dbReference type="PANTHER" id="PTHR47651">
    <property type="entry name" value="NAD-DEPENDENT HISTONE DEACETYLASE HST4"/>
    <property type="match status" value="1"/>
</dbReference>
<keyword evidence="4" id="KW-0479">Metal-binding</keyword>
<evidence type="ECO:0000313" key="7">
    <source>
        <dbReference type="EMBL" id="PHH62038.1"/>
    </source>
</evidence>
<feature type="active site" description="Proton acceptor" evidence="4">
    <location>
        <position position="256"/>
    </location>
</feature>
<dbReference type="Proteomes" id="UP000224854">
    <property type="component" value="Unassembled WGS sequence"/>
</dbReference>
<dbReference type="PROSITE" id="PS50305">
    <property type="entry name" value="SIRTUIN"/>
    <property type="match status" value="1"/>
</dbReference>
<dbReference type="Gene3D" id="3.40.50.1220">
    <property type="entry name" value="TPP-binding domain"/>
    <property type="match status" value="1"/>
</dbReference>
<evidence type="ECO:0000256" key="5">
    <source>
        <dbReference type="SAM" id="MobiDB-lite"/>
    </source>
</evidence>